<gene>
    <name evidence="4" type="ORF">GCM10023205_05020</name>
</gene>
<evidence type="ECO:0000313" key="4">
    <source>
        <dbReference type="EMBL" id="GAA4948000.1"/>
    </source>
</evidence>
<dbReference type="Pfam" id="PF13581">
    <property type="entry name" value="HATPase_c_2"/>
    <property type="match status" value="1"/>
</dbReference>
<dbReference type="PANTHER" id="PTHR35526">
    <property type="entry name" value="ANTI-SIGMA-F FACTOR RSBW-RELATED"/>
    <property type="match status" value="1"/>
</dbReference>
<feature type="region of interest" description="Disordered" evidence="2">
    <location>
        <begin position="25"/>
        <end position="46"/>
    </location>
</feature>
<feature type="domain" description="Histidine kinase/HSP90-like ATPase" evidence="3">
    <location>
        <begin position="70"/>
        <end position="179"/>
    </location>
</feature>
<dbReference type="CDD" id="cd16936">
    <property type="entry name" value="HATPase_RsbW-like"/>
    <property type="match status" value="1"/>
</dbReference>
<dbReference type="InterPro" id="IPR050267">
    <property type="entry name" value="Anti-sigma-factor_SerPK"/>
</dbReference>
<proteinExistence type="predicted"/>
<evidence type="ECO:0000313" key="5">
    <source>
        <dbReference type="Proteomes" id="UP001500466"/>
    </source>
</evidence>
<dbReference type="Gene3D" id="3.30.565.10">
    <property type="entry name" value="Histidine kinase-like ATPase, C-terminal domain"/>
    <property type="match status" value="1"/>
</dbReference>
<dbReference type="Proteomes" id="UP001500466">
    <property type="component" value="Unassembled WGS sequence"/>
</dbReference>
<dbReference type="EMBL" id="BAABHS010000001">
    <property type="protein sequence ID" value="GAA4948000.1"/>
    <property type="molecule type" value="Genomic_DNA"/>
</dbReference>
<keyword evidence="5" id="KW-1185">Reference proteome</keyword>
<dbReference type="SUPFAM" id="SSF55874">
    <property type="entry name" value="ATPase domain of HSP90 chaperone/DNA topoisomerase II/histidine kinase"/>
    <property type="match status" value="1"/>
</dbReference>
<accession>A0ABP9GR97</accession>
<evidence type="ECO:0000256" key="1">
    <source>
        <dbReference type="ARBA" id="ARBA00022527"/>
    </source>
</evidence>
<name>A0ABP9GR97_9ACTN</name>
<keyword evidence="1" id="KW-0723">Serine/threonine-protein kinase</keyword>
<dbReference type="PANTHER" id="PTHR35526:SF3">
    <property type="entry name" value="ANTI-SIGMA-F FACTOR RSBW"/>
    <property type="match status" value="1"/>
</dbReference>
<dbReference type="InterPro" id="IPR003594">
    <property type="entry name" value="HATPase_dom"/>
</dbReference>
<comment type="caution">
    <text evidence="4">The sequence shown here is derived from an EMBL/GenBank/DDBJ whole genome shotgun (WGS) entry which is preliminary data.</text>
</comment>
<organism evidence="4 5">
    <name type="scientific">Yinghuangia aomiensis</name>
    <dbReference type="NCBI Taxonomy" id="676205"/>
    <lineage>
        <taxon>Bacteria</taxon>
        <taxon>Bacillati</taxon>
        <taxon>Actinomycetota</taxon>
        <taxon>Actinomycetes</taxon>
        <taxon>Kitasatosporales</taxon>
        <taxon>Streptomycetaceae</taxon>
        <taxon>Yinghuangia</taxon>
    </lineage>
</organism>
<keyword evidence="1" id="KW-0418">Kinase</keyword>
<sequence length="189" mass="20145">MVPVPRELDTDVGALVAPGPAVTTGRIRATGTPRCSTGSGGRAGQREAIGRPAAAVIDATFDFTYAPHAARIADGRREVEQICREHGFDHLDPVLVASELLTNAVKFGTPFGRRIGLTVRVNASCLIVEVSDPDVLTVPDLDNLTEAGEDVETGRGLLLTRAVADHVEVHLDSRRGRKAVSARFDRTSK</sequence>
<keyword evidence="1" id="KW-0808">Transferase</keyword>
<reference evidence="5" key="1">
    <citation type="journal article" date="2019" name="Int. J. Syst. Evol. Microbiol.">
        <title>The Global Catalogue of Microorganisms (GCM) 10K type strain sequencing project: providing services to taxonomists for standard genome sequencing and annotation.</title>
        <authorList>
            <consortium name="The Broad Institute Genomics Platform"/>
            <consortium name="The Broad Institute Genome Sequencing Center for Infectious Disease"/>
            <person name="Wu L."/>
            <person name="Ma J."/>
        </authorList>
    </citation>
    <scope>NUCLEOTIDE SEQUENCE [LARGE SCALE GENOMIC DNA]</scope>
    <source>
        <strain evidence="5">JCM 17986</strain>
    </source>
</reference>
<protein>
    <recommendedName>
        <fullName evidence="3">Histidine kinase/HSP90-like ATPase domain-containing protein</fullName>
    </recommendedName>
</protein>
<evidence type="ECO:0000259" key="3">
    <source>
        <dbReference type="Pfam" id="PF13581"/>
    </source>
</evidence>
<dbReference type="InterPro" id="IPR036890">
    <property type="entry name" value="HATPase_C_sf"/>
</dbReference>
<evidence type="ECO:0000256" key="2">
    <source>
        <dbReference type="SAM" id="MobiDB-lite"/>
    </source>
</evidence>